<comment type="caution">
    <text evidence="2">The sequence shown here is derived from an EMBL/GenBank/DDBJ whole genome shotgun (WGS) entry which is preliminary data.</text>
</comment>
<proteinExistence type="predicted"/>
<name>A0A2M7E8D9_9BACT</name>
<reference evidence="3" key="1">
    <citation type="submission" date="2017-09" db="EMBL/GenBank/DDBJ databases">
        <title>Depth-based differentiation of microbial function through sediment-hosted aquifers and enrichment of novel symbionts in the deep terrestrial subsurface.</title>
        <authorList>
            <person name="Probst A.J."/>
            <person name="Ladd B."/>
            <person name="Jarett J.K."/>
            <person name="Geller-Mcgrath D.E."/>
            <person name="Sieber C.M.K."/>
            <person name="Emerson J.B."/>
            <person name="Anantharaman K."/>
            <person name="Thomas B.C."/>
            <person name="Malmstrom R."/>
            <person name="Stieglmeier M."/>
            <person name="Klingl A."/>
            <person name="Woyke T."/>
            <person name="Ryan C.M."/>
            <person name="Banfield J.F."/>
        </authorList>
    </citation>
    <scope>NUCLEOTIDE SEQUENCE [LARGE SCALE GENOMIC DNA]</scope>
</reference>
<keyword evidence="1" id="KW-1133">Transmembrane helix</keyword>
<gene>
    <name evidence="2" type="ORF">COS11_04660</name>
</gene>
<evidence type="ECO:0008006" key="4">
    <source>
        <dbReference type="Google" id="ProtNLM"/>
    </source>
</evidence>
<keyword evidence="1" id="KW-0472">Membrane</keyword>
<keyword evidence="1" id="KW-0812">Transmembrane</keyword>
<protein>
    <recommendedName>
        <fullName evidence="4">DUF502 domain-containing protein</fullName>
    </recommendedName>
</protein>
<dbReference type="PANTHER" id="PTHR31876">
    <property type="entry name" value="COV-LIKE PROTEIN 1"/>
    <property type="match status" value="1"/>
</dbReference>
<sequence length="201" mass="22437">MKNLERHFITGLIILIPIIVTIWILWKVSIFLEGILGNLFRNYLPNFYAPGLGVFSLILIIILVGAVANNLLGKRLLKFGEGLLARIPFFNKIYLSIKGVSDAVLKKKAFNGVALIEFSPGLQTLAFITSPAQKEIQKESNEKLVSLFVPTVPNITTGFYFLIPEKDLKKLDLSVEDALKLILSLGLTANQLKEQNKNIKE</sequence>
<accession>A0A2M7E8D9</accession>
<organism evidence="2 3">
    <name type="scientific">bacterium (Candidatus Ratteibacteria) CG01_land_8_20_14_3_00_40_19</name>
    <dbReference type="NCBI Taxonomy" id="2014290"/>
    <lineage>
        <taxon>Bacteria</taxon>
        <taxon>Candidatus Ratteibacteria</taxon>
    </lineage>
</organism>
<dbReference type="Proteomes" id="UP000228886">
    <property type="component" value="Unassembled WGS sequence"/>
</dbReference>
<feature type="transmembrane region" description="Helical" evidence="1">
    <location>
        <begin position="46"/>
        <end position="68"/>
    </location>
</feature>
<dbReference type="InterPro" id="IPR007462">
    <property type="entry name" value="COV1-like"/>
</dbReference>
<evidence type="ECO:0000313" key="3">
    <source>
        <dbReference type="Proteomes" id="UP000228886"/>
    </source>
</evidence>
<dbReference type="PANTHER" id="PTHR31876:SF26">
    <property type="entry name" value="PROTEIN LIKE COV 2"/>
    <property type="match status" value="1"/>
</dbReference>
<dbReference type="EMBL" id="PETL01000221">
    <property type="protein sequence ID" value="PIV63983.1"/>
    <property type="molecule type" value="Genomic_DNA"/>
</dbReference>
<feature type="transmembrane region" description="Helical" evidence="1">
    <location>
        <begin position="7"/>
        <end position="26"/>
    </location>
</feature>
<evidence type="ECO:0000256" key="1">
    <source>
        <dbReference type="SAM" id="Phobius"/>
    </source>
</evidence>
<dbReference type="Pfam" id="PF04367">
    <property type="entry name" value="DUF502"/>
    <property type="match status" value="1"/>
</dbReference>
<dbReference type="AlphaFoldDB" id="A0A2M7E8D9"/>
<feature type="transmembrane region" description="Helical" evidence="1">
    <location>
        <begin position="144"/>
        <end position="163"/>
    </location>
</feature>
<evidence type="ECO:0000313" key="2">
    <source>
        <dbReference type="EMBL" id="PIV63983.1"/>
    </source>
</evidence>